<dbReference type="InterPro" id="IPR036976">
    <property type="entry name" value="RimM_N_sf"/>
</dbReference>
<evidence type="ECO:0000313" key="8">
    <source>
        <dbReference type="EMBL" id="EMB30578.1"/>
    </source>
</evidence>
<comment type="function">
    <text evidence="5">An accessory protein needed during the final step in the assembly of 30S ribosomal subunit, possibly for assembly of the head region. Essential for efficient processing of 16S rRNA. May be needed both before and after RbfA during the maturation of 16S rRNA. It has affinity for free ribosomal 30S subunits but not for 70S ribosomes.</text>
</comment>
<gene>
    <name evidence="5" type="primary">rimM</name>
    <name evidence="8" type="ORF">HMPREF9726_02263</name>
</gene>
<dbReference type="SUPFAM" id="SSF50447">
    <property type="entry name" value="Translation proteins"/>
    <property type="match status" value="1"/>
</dbReference>
<proteinExistence type="inferred from homology"/>
<dbReference type="Gene3D" id="2.40.30.60">
    <property type="entry name" value="RimM"/>
    <property type="match status" value="1"/>
</dbReference>
<dbReference type="GO" id="GO:0005840">
    <property type="term" value="C:ribosome"/>
    <property type="evidence" value="ECO:0007669"/>
    <property type="project" value="InterPro"/>
</dbReference>
<dbReference type="RefSeq" id="WP_002685696.1">
    <property type="nucleotide sequence ID" value="NZ_CM001795.1"/>
</dbReference>
<dbReference type="InterPro" id="IPR002676">
    <property type="entry name" value="RimM_N"/>
</dbReference>
<dbReference type="InterPro" id="IPR009000">
    <property type="entry name" value="Transl_B-barrel_sf"/>
</dbReference>
<comment type="similarity">
    <text evidence="5">Belongs to the RimM family.</text>
</comment>
<organism evidence="8">
    <name type="scientific">Treponema denticola H-22</name>
    <dbReference type="NCBI Taxonomy" id="999432"/>
    <lineage>
        <taxon>Bacteria</taxon>
        <taxon>Pseudomonadati</taxon>
        <taxon>Spirochaetota</taxon>
        <taxon>Spirochaetia</taxon>
        <taxon>Spirochaetales</taxon>
        <taxon>Treponemataceae</taxon>
        <taxon>Treponema</taxon>
    </lineage>
</organism>
<dbReference type="HOGENOM" id="CLU_077636_3_2_12"/>
<comment type="domain">
    <text evidence="5">The PRC barrel domain binds ribosomal protein uS19.</text>
</comment>
<dbReference type="HAMAP" id="MF_00014">
    <property type="entry name" value="Ribosome_mat_RimM"/>
    <property type="match status" value="1"/>
</dbReference>
<comment type="subcellular location">
    <subcellularLocation>
        <location evidence="5">Cytoplasm</location>
    </subcellularLocation>
</comment>
<evidence type="ECO:0000256" key="2">
    <source>
        <dbReference type="ARBA" id="ARBA00022517"/>
    </source>
</evidence>
<dbReference type="GO" id="GO:0042274">
    <property type="term" value="P:ribosomal small subunit biogenesis"/>
    <property type="evidence" value="ECO:0007669"/>
    <property type="project" value="UniProtKB-UniRule"/>
</dbReference>
<dbReference type="SUPFAM" id="SSF50346">
    <property type="entry name" value="PRC-barrel domain"/>
    <property type="match status" value="1"/>
</dbReference>
<dbReference type="PANTHER" id="PTHR33692">
    <property type="entry name" value="RIBOSOME MATURATION FACTOR RIMM"/>
    <property type="match status" value="1"/>
</dbReference>
<dbReference type="GO" id="GO:0043022">
    <property type="term" value="F:ribosome binding"/>
    <property type="evidence" value="ECO:0007669"/>
    <property type="project" value="InterPro"/>
</dbReference>
<dbReference type="InterPro" id="IPR056792">
    <property type="entry name" value="PRC_RimM"/>
</dbReference>
<dbReference type="GO" id="GO:0006364">
    <property type="term" value="P:rRNA processing"/>
    <property type="evidence" value="ECO:0007669"/>
    <property type="project" value="UniProtKB-UniRule"/>
</dbReference>
<sequence>MDLLATGRIRGTFGIEGFVKVESFSGEYEHFLGFDRVFLSILKEKLREQKYKDGWFEIEEVNLRKADALVKFKGIDNPEAAKCLTGSELFIPRDKASPLDEGEVYVHDLCNCNLVCEGTLVGKITSVAEGGGGYLLEIAGKTSEAAAESSFYVPFNKEFIGKIDLKAKTVELMHRWILE</sequence>
<protein>
    <recommendedName>
        <fullName evidence="5">Ribosome maturation factor RimM</fullName>
    </recommendedName>
</protein>
<accession>A0A0E2E1M9</accession>
<dbReference type="AlphaFoldDB" id="A0A0E2E1M9"/>
<keyword evidence="2 5" id="KW-0690">Ribosome biogenesis</keyword>
<dbReference type="Gene3D" id="2.30.30.240">
    <property type="entry name" value="PRC-barrel domain"/>
    <property type="match status" value="1"/>
</dbReference>
<feature type="domain" description="RimM N-terminal" evidence="6">
    <location>
        <begin position="6"/>
        <end position="94"/>
    </location>
</feature>
<keyword evidence="4 5" id="KW-0143">Chaperone</keyword>
<name>A0A0E2E1M9_TREDN</name>
<keyword evidence="3 5" id="KW-0698">rRNA processing</keyword>
<comment type="subunit">
    <text evidence="5">Binds ribosomal protein uS19.</text>
</comment>
<dbReference type="Proteomes" id="UP000011705">
    <property type="component" value="Chromosome"/>
</dbReference>
<reference evidence="8" key="1">
    <citation type="submission" date="2012-01" db="EMBL/GenBank/DDBJ databases">
        <title>The Genome Sequence of Treponema denticola H-22.</title>
        <authorList>
            <consortium name="The Broad Institute Genome Sequencing Platform"/>
            <person name="Earl A."/>
            <person name="Ward D."/>
            <person name="Feldgarden M."/>
            <person name="Gevers D."/>
            <person name="Blanton J.M."/>
            <person name="Fenno C.J."/>
            <person name="Baranova O.V."/>
            <person name="Mathney J."/>
            <person name="Dewhirst F.E."/>
            <person name="Izard J."/>
            <person name="Young S.K."/>
            <person name="Zeng Q."/>
            <person name="Gargeya S."/>
            <person name="Fitzgerald M."/>
            <person name="Haas B."/>
            <person name="Abouelleil A."/>
            <person name="Alvarado L."/>
            <person name="Arachchi H.M."/>
            <person name="Berlin A."/>
            <person name="Chapman S.B."/>
            <person name="Gearin G."/>
            <person name="Goldberg J."/>
            <person name="Griggs A."/>
            <person name="Gujja S."/>
            <person name="Hansen M."/>
            <person name="Heiman D."/>
            <person name="Howarth C."/>
            <person name="Larimer J."/>
            <person name="Lui A."/>
            <person name="MacDonald P.J.P."/>
            <person name="McCowen C."/>
            <person name="Montmayeur A."/>
            <person name="Murphy C."/>
            <person name="Neiman D."/>
            <person name="Pearson M."/>
            <person name="Priest M."/>
            <person name="Roberts A."/>
            <person name="Saif S."/>
            <person name="Shea T."/>
            <person name="Sisk P."/>
            <person name="Stolte C."/>
            <person name="Sykes S."/>
            <person name="Wortman J."/>
            <person name="Nusbaum C."/>
            <person name="Birren B."/>
        </authorList>
    </citation>
    <scope>NUCLEOTIDE SEQUENCE [LARGE SCALE GENOMIC DNA]</scope>
    <source>
        <strain evidence="8">H-22</strain>
    </source>
</reference>
<comment type="caution">
    <text evidence="8">The sequence shown here is derived from an EMBL/GenBank/DDBJ whole genome shotgun (WGS) entry which is preliminary data.</text>
</comment>
<evidence type="ECO:0000256" key="3">
    <source>
        <dbReference type="ARBA" id="ARBA00022552"/>
    </source>
</evidence>
<evidence type="ECO:0000256" key="1">
    <source>
        <dbReference type="ARBA" id="ARBA00022490"/>
    </source>
</evidence>
<dbReference type="PANTHER" id="PTHR33692:SF1">
    <property type="entry name" value="RIBOSOME MATURATION FACTOR RIMM"/>
    <property type="match status" value="1"/>
</dbReference>
<keyword evidence="1 5" id="KW-0963">Cytoplasm</keyword>
<dbReference type="Pfam" id="PF24986">
    <property type="entry name" value="PRC_RimM"/>
    <property type="match status" value="1"/>
</dbReference>
<dbReference type="Pfam" id="PF01782">
    <property type="entry name" value="RimM"/>
    <property type="match status" value="1"/>
</dbReference>
<feature type="domain" description="Ribosome maturation factor RimM PRC barrel" evidence="7">
    <location>
        <begin position="106"/>
        <end position="178"/>
    </location>
</feature>
<evidence type="ECO:0000259" key="7">
    <source>
        <dbReference type="Pfam" id="PF24986"/>
    </source>
</evidence>
<evidence type="ECO:0000259" key="6">
    <source>
        <dbReference type="Pfam" id="PF01782"/>
    </source>
</evidence>
<dbReference type="InterPro" id="IPR011033">
    <property type="entry name" value="PRC_barrel-like_sf"/>
</dbReference>
<dbReference type="GO" id="GO:0005737">
    <property type="term" value="C:cytoplasm"/>
    <property type="evidence" value="ECO:0007669"/>
    <property type="project" value="UniProtKB-SubCell"/>
</dbReference>
<dbReference type="InterPro" id="IPR011961">
    <property type="entry name" value="RimM"/>
</dbReference>
<dbReference type="NCBIfam" id="TIGR02273">
    <property type="entry name" value="16S_RimM"/>
    <property type="match status" value="1"/>
</dbReference>
<evidence type="ECO:0000256" key="5">
    <source>
        <dbReference type="HAMAP-Rule" id="MF_00014"/>
    </source>
</evidence>
<dbReference type="EMBL" id="AGDV01000021">
    <property type="protein sequence ID" value="EMB30578.1"/>
    <property type="molecule type" value="Genomic_DNA"/>
</dbReference>
<evidence type="ECO:0000256" key="4">
    <source>
        <dbReference type="ARBA" id="ARBA00023186"/>
    </source>
</evidence>
<dbReference type="PATRIC" id="fig|999432.5.peg.2351"/>